<evidence type="ECO:0000313" key="2">
    <source>
        <dbReference type="Proteomes" id="UP000001137"/>
    </source>
</evidence>
<dbReference type="RefSeq" id="WP_012186810.1">
    <property type="nucleotide sequence ID" value="NC_009954.1"/>
</dbReference>
<gene>
    <name evidence="1" type="ordered locus">Cmaq_1768</name>
</gene>
<protein>
    <recommendedName>
        <fullName evidence="3">30S ribosomal protein S6e</fullName>
    </recommendedName>
</protein>
<sequence length="122" mass="13936">MSQGEGEKKPEEKPKLLIPSFLRPDVYVKEEKKTTRERRLRVRRSNDVEEGKAMLNPQVASELGIVDRVELVLVGGGSRERRYVMNAVVNDKVPRGEVWCNAEEMRRYGIADNSIATVRAPR</sequence>
<dbReference type="KEGG" id="cma:Cmaq_1768"/>
<keyword evidence="2" id="KW-1185">Reference proteome</keyword>
<accession>A8MAW2</accession>
<organism evidence="1 2">
    <name type="scientific">Caldivirga maquilingensis (strain ATCC 700844 / DSM 13496 / JCM 10307 / IC-167)</name>
    <dbReference type="NCBI Taxonomy" id="397948"/>
    <lineage>
        <taxon>Archaea</taxon>
        <taxon>Thermoproteota</taxon>
        <taxon>Thermoprotei</taxon>
        <taxon>Thermoproteales</taxon>
        <taxon>Thermoproteaceae</taxon>
        <taxon>Caldivirga</taxon>
    </lineage>
</organism>
<dbReference type="STRING" id="397948.Cmaq_1768"/>
<dbReference type="OrthoDB" id="30985at2157"/>
<evidence type="ECO:0000313" key="1">
    <source>
        <dbReference type="EMBL" id="ABW02591.1"/>
    </source>
</evidence>
<dbReference type="Proteomes" id="UP000001137">
    <property type="component" value="Chromosome"/>
</dbReference>
<dbReference type="GeneID" id="5709103"/>
<dbReference type="eggNOG" id="arCOG04224">
    <property type="taxonomic scope" value="Archaea"/>
</dbReference>
<proteinExistence type="predicted"/>
<name>A8MAW2_CALMQ</name>
<dbReference type="AlphaFoldDB" id="A8MAW2"/>
<dbReference type="EMBL" id="CP000852">
    <property type="protein sequence ID" value="ABW02591.1"/>
    <property type="molecule type" value="Genomic_DNA"/>
</dbReference>
<evidence type="ECO:0008006" key="3">
    <source>
        <dbReference type="Google" id="ProtNLM"/>
    </source>
</evidence>
<reference evidence="1 2" key="1">
    <citation type="submission" date="2007-10" db="EMBL/GenBank/DDBJ databases">
        <title>Complete sequence of Caldivirga maquilingensis IC-167.</title>
        <authorList>
            <consortium name="US DOE Joint Genome Institute"/>
            <person name="Copeland A."/>
            <person name="Lucas S."/>
            <person name="Lapidus A."/>
            <person name="Barry K."/>
            <person name="Glavina del Rio T."/>
            <person name="Dalin E."/>
            <person name="Tice H."/>
            <person name="Pitluck S."/>
            <person name="Saunders E."/>
            <person name="Brettin T."/>
            <person name="Bruce D."/>
            <person name="Detter J.C."/>
            <person name="Han C."/>
            <person name="Schmutz J."/>
            <person name="Larimer F."/>
            <person name="Land M."/>
            <person name="Hauser L."/>
            <person name="Kyrpides N."/>
            <person name="Ivanova N."/>
            <person name="Biddle J.F."/>
            <person name="Zhang Z."/>
            <person name="Fitz-Gibbon S.T."/>
            <person name="Lowe T.M."/>
            <person name="Saltikov C."/>
            <person name="House C.H."/>
            <person name="Richardson P."/>
        </authorList>
    </citation>
    <scope>NUCLEOTIDE SEQUENCE [LARGE SCALE GENOMIC DNA]</scope>
    <source>
        <strain evidence="2">ATCC 700844 / DSM 13496 / JCM 10307 / IC-167</strain>
    </source>
</reference>
<dbReference type="HOGENOM" id="CLU_157709_0_0_2"/>